<name>A0A645JEH4_9ZZZZ</name>
<comment type="caution">
    <text evidence="1">The sequence shown here is derived from an EMBL/GenBank/DDBJ whole genome shotgun (WGS) entry which is preliminary data.</text>
</comment>
<protein>
    <submittedName>
        <fullName evidence="1">Uncharacterized protein</fullName>
    </submittedName>
</protein>
<dbReference type="AlphaFoldDB" id="A0A645JEH4"/>
<proteinExistence type="predicted"/>
<organism evidence="1">
    <name type="scientific">bioreactor metagenome</name>
    <dbReference type="NCBI Taxonomy" id="1076179"/>
    <lineage>
        <taxon>unclassified sequences</taxon>
        <taxon>metagenomes</taxon>
        <taxon>ecological metagenomes</taxon>
    </lineage>
</organism>
<sequence>MAERHDVPLGSLSGILCEPSIDPPLNRIDTGLGFFVRDDTVGEGFHLADSIIRILCRDGYCTGKTCEHQQAASENGKEFTSH</sequence>
<evidence type="ECO:0000313" key="1">
    <source>
        <dbReference type="EMBL" id="MPN61876.1"/>
    </source>
</evidence>
<gene>
    <name evidence="1" type="ORF">SDC9_209621</name>
</gene>
<accession>A0A645JEH4</accession>
<reference evidence="1" key="1">
    <citation type="submission" date="2019-08" db="EMBL/GenBank/DDBJ databases">
        <authorList>
            <person name="Kucharzyk K."/>
            <person name="Murdoch R.W."/>
            <person name="Higgins S."/>
            <person name="Loffler F."/>
        </authorList>
    </citation>
    <scope>NUCLEOTIDE SEQUENCE</scope>
</reference>
<dbReference type="EMBL" id="VSSQ01139114">
    <property type="protein sequence ID" value="MPN61876.1"/>
    <property type="molecule type" value="Genomic_DNA"/>
</dbReference>